<dbReference type="Pfam" id="PF05857">
    <property type="entry name" value="TraX"/>
    <property type="match status" value="1"/>
</dbReference>
<reference evidence="2 3" key="1">
    <citation type="submission" date="2021-07" db="EMBL/GenBank/DDBJ databases">
        <title>Paenibacillus radiodurans sp. nov., isolated from the southeastern edge of Tengger Desert.</title>
        <authorList>
            <person name="Zhang G."/>
        </authorList>
    </citation>
    <scope>NUCLEOTIDE SEQUENCE [LARGE SCALE GENOMIC DNA]</scope>
    <source>
        <strain evidence="2 3">CCM 7311</strain>
    </source>
</reference>
<organism evidence="2 3">
    <name type="scientific">Paenibacillus sepulcri</name>
    <dbReference type="NCBI Taxonomy" id="359917"/>
    <lineage>
        <taxon>Bacteria</taxon>
        <taxon>Bacillati</taxon>
        <taxon>Bacillota</taxon>
        <taxon>Bacilli</taxon>
        <taxon>Bacillales</taxon>
        <taxon>Paenibacillaceae</taxon>
        <taxon>Paenibacillus</taxon>
    </lineage>
</organism>
<feature type="transmembrane region" description="Helical" evidence="1">
    <location>
        <begin position="122"/>
        <end position="141"/>
    </location>
</feature>
<evidence type="ECO:0000256" key="1">
    <source>
        <dbReference type="SAM" id="Phobius"/>
    </source>
</evidence>
<comment type="caution">
    <text evidence="2">The sequence shown here is derived from an EMBL/GenBank/DDBJ whole genome shotgun (WGS) entry which is preliminary data.</text>
</comment>
<keyword evidence="1" id="KW-1133">Transmembrane helix</keyword>
<dbReference type="Proteomes" id="UP001519887">
    <property type="component" value="Unassembled WGS sequence"/>
</dbReference>
<proteinExistence type="predicted"/>
<evidence type="ECO:0000313" key="3">
    <source>
        <dbReference type="Proteomes" id="UP001519887"/>
    </source>
</evidence>
<sequence length="219" mass="25273">MQLIAMVTMLIDHLGVTFFKDLTILRVIGRIAFPIYAYCIVLGYKRTSNMKLYMRRLFWIALISQLPFTFALGTVGVNAAGTLLVCLVVLYGIENWRKSIWIPAAIAAAVVMEALDFDYGAYGLLLVLIYTYTTSHFMVLGHFGLNILFIILKSWVLELFSIFSTVFIAYWPEIFRQMERRRMPKWLWRSFYPAHLALLAVLELIIGTGPIEEIIKRIF</sequence>
<dbReference type="RefSeq" id="WP_210040192.1">
    <property type="nucleotide sequence ID" value="NZ_JBHLVU010000007.1"/>
</dbReference>
<evidence type="ECO:0000313" key="2">
    <source>
        <dbReference type="EMBL" id="MBW7458077.1"/>
    </source>
</evidence>
<feature type="transmembrane region" description="Helical" evidence="1">
    <location>
        <begin position="65"/>
        <end position="93"/>
    </location>
</feature>
<dbReference type="InterPro" id="IPR008875">
    <property type="entry name" value="TraX"/>
</dbReference>
<accession>A0ABS7CAW6</accession>
<gene>
    <name evidence="2" type="ORF">K0U00_28945</name>
</gene>
<feature type="transmembrane region" description="Helical" evidence="1">
    <location>
        <begin position="147"/>
        <end position="171"/>
    </location>
</feature>
<keyword evidence="1" id="KW-0472">Membrane</keyword>
<feature type="transmembrane region" description="Helical" evidence="1">
    <location>
        <begin position="24"/>
        <end position="44"/>
    </location>
</feature>
<keyword evidence="1" id="KW-0812">Transmembrane</keyword>
<name>A0ABS7CAW6_9BACL</name>
<protein>
    <submittedName>
        <fullName evidence="2">Conjugal transfer protein TraX</fullName>
    </submittedName>
</protein>
<dbReference type="EMBL" id="JAHZIK010001061">
    <property type="protein sequence ID" value="MBW7458077.1"/>
    <property type="molecule type" value="Genomic_DNA"/>
</dbReference>
<feature type="transmembrane region" description="Helical" evidence="1">
    <location>
        <begin position="191"/>
        <end position="211"/>
    </location>
</feature>
<keyword evidence="3" id="KW-1185">Reference proteome</keyword>